<protein>
    <submittedName>
        <fullName evidence="1">Uncharacterized protein</fullName>
    </submittedName>
</protein>
<sequence>MTSITGTALIASTSTPR</sequence>
<dbReference type="EMBL" id="GGEC01063390">
    <property type="protein sequence ID" value="MBX43874.1"/>
    <property type="molecule type" value="Transcribed_RNA"/>
</dbReference>
<proteinExistence type="predicted"/>
<dbReference type="AlphaFoldDB" id="A0A2P2NNB1"/>
<organism evidence="1">
    <name type="scientific">Rhizophora mucronata</name>
    <name type="common">Asiatic mangrove</name>
    <dbReference type="NCBI Taxonomy" id="61149"/>
    <lineage>
        <taxon>Eukaryota</taxon>
        <taxon>Viridiplantae</taxon>
        <taxon>Streptophyta</taxon>
        <taxon>Embryophyta</taxon>
        <taxon>Tracheophyta</taxon>
        <taxon>Spermatophyta</taxon>
        <taxon>Magnoliopsida</taxon>
        <taxon>eudicotyledons</taxon>
        <taxon>Gunneridae</taxon>
        <taxon>Pentapetalae</taxon>
        <taxon>rosids</taxon>
        <taxon>fabids</taxon>
        <taxon>Malpighiales</taxon>
        <taxon>Rhizophoraceae</taxon>
        <taxon>Rhizophora</taxon>
    </lineage>
</organism>
<evidence type="ECO:0000313" key="1">
    <source>
        <dbReference type="EMBL" id="MBX43874.1"/>
    </source>
</evidence>
<reference evidence="1" key="1">
    <citation type="submission" date="2018-02" db="EMBL/GenBank/DDBJ databases">
        <title>Rhizophora mucronata_Transcriptome.</title>
        <authorList>
            <person name="Meera S.P."/>
            <person name="Sreeshan A."/>
            <person name="Augustine A."/>
        </authorList>
    </citation>
    <scope>NUCLEOTIDE SEQUENCE</scope>
    <source>
        <tissue evidence="1">Leaf</tissue>
    </source>
</reference>
<name>A0A2P2NNB1_RHIMU</name>
<accession>A0A2P2NNB1</accession>